<evidence type="ECO:0000313" key="3">
    <source>
        <dbReference type="EMBL" id="PQO30942.1"/>
    </source>
</evidence>
<evidence type="ECO:0008006" key="5">
    <source>
        <dbReference type="Google" id="ProtNLM"/>
    </source>
</evidence>
<feature type="domain" description="DUF1553" evidence="2">
    <location>
        <begin position="288"/>
        <end position="412"/>
    </location>
</feature>
<evidence type="ECO:0000313" key="4">
    <source>
        <dbReference type="Proteomes" id="UP000238322"/>
    </source>
</evidence>
<sequence>MWLKNIAFITLATITLASLANWLLMPPRVQALEQPVVARTNDFDLARQAVDRQFQQTWDEHDLQPASQADDLVIARRLSLGIVGTIPSLEEIRLLEQRPDVDRLQWWVDYLLNDRRYGDYMAERLSRAYVGTENGPFLIFRKRRFVTWLSDQLMANRPYDMLTRDLISETGLWTDHPAVNFVTATVDQDGTKEPDVARLAGRLTRAFLATRIDCVQCHDDNLGGDLKQSDFHELASFFREAQNSFVGITDKKGRPYDFKYLYADEEVTVPAQVPFNRDLLEESGGTLRQRLANWVTHPENKPFARAIVNRVWAIVTGRPLVEPVDDIPLEGSFEKGTLPAGMEPLVNDFIDHDFDLKRLIRLIASTEVFQLDSRADHEITAQHEKLWASYPVSRLRPEQVIGSINQASSLHTLNAESHVLTRLITFGETNDFLKRYGDAGEDEFSLDAGTIPQRLLMMNGNLVNERTKENFIRNSATKISQLAPDDASGIETAFLCVLTRRPTEQESEHFQAKLKNEELRTRRTQDFEDIFWALMNCTEFAWNH</sequence>
<dbReference type="InterPro" id="IPR022655">
    <property type="entry name" value="DUF1553"/>
</dbReference>
<proteinExistence type="predicted"/>
<dbReference type="Pfam" id="PF07587">
    <property type="entry name" value="PSD1"/>
    <property type="match status" value="1"/>
</dbReference>
<name>A0A2S8FFL0_9BACT</name>
<feature type="domain" description="DUF1549" evidence="1">
    <location>
        <begin position="50"/>
        <end position="242"/>
    </location>
</feature>
<dbReference type="Pfam" id="PF07583">
    <property type="entry name" value="PSCyt2"/>
    <property type="match status" value="1"/>
</dbReference>
<dbReference type="AlphaFoldDB" id="A0A2S8FFL0"/>
<organism evidence="3 4">
    <name type="scientific">Blastopirellula marina</name>
    <dbReference type="NCBI Taxonomy" id="124"/>
    <lineage>
        <taxon>Bacteria</taxon>
        <taxon>Pseudomonadati</taxon>
        <taxon>Planctomycetota</taxon>
        <taxon>Planctomycetia</taxon>
        <taxon>Pirellulales</taxon>
        <taxon>Pirellulaceae</taxon>
        <taxon>Blastopirellula</taxon>
    </lineage>
</organism>
<evidence type="ECO:0000259" key="1">
    <source>
        <dbReference type="Pfam" id="PF07583"/>
    </source>
</evidence>
<comment type="caution">
    <text evidence="3">The sequence shown here is derived from an EMBL/GenBank/DDBJ whole genome shotgun (WGS) entry which is preliminary data.</text>
</comment>
<evidence type="ECO:0000259" key="2">
    <source>
        <dbReference type="Pfam" id="PF07587"/>
    </source>
</evidence>
<accession>A0A2S8FFL0</accession>
<protein>
    <recommendedName>
        <fullName evidence="5">DUF1549 domain-containing protein</fullName>
    </recommendedName>
</protein>
<reference evidence="3 4" key="1">
    <citation type="submission" date="2018-02" db="EMBL/GenBank/DDBJ databases">
        <title>Comparative genomes isolates from brazilian mangrove.</title>
        <authorList>
            <person name="Araujo J.E."/>
            <person name="Taketani R.G."/>
            <person name="Silva M.C.P."/>
            <person name="Loureco M.V."/>
            <person name="Andreote F.D."/>
        </authorList>
    </citation>
    <scope>NUCLEOTIDE SEQUENCE [LARGE SCALE GENOMIC DNA]</scope>
    <source>
        <strain evidence="3 4">Hex-1 MGV</strain>
    </source>
</reference>
<dbReference type="EMBL" id="PUHY01000013">
    <property type="protein sequence ID" value="PQO30942.1"/>
    <property type="molecule type" value="Genomic_DNA"/>
</dbReference>
<dbReference type="InterPro" id="IPR011444">
    <property type="entry name" value="DUF1549"/>
</dbReference>
<dbReference type="OrthoDB" id="289126at2"/>
<gene>
    <name evidence="3" type="ORF">C5Y83_22325</name>
</gene>
<dbReference type="PANTHER" id="PTHR35889:SF3">
    <property type="entry name" value="F-BOX DOMAIN-CONTAINING PROTEIN"/>
    <property type="match status" value="1"/>
</dbReference>
<dbReference type="RefSeq" id="WP_105332017.1">
    <property type="nucleotide sequence ID" value="NZ_PUHY01000013.1"/>
</dbReference>
<dbReference type="PANTHER" id="PTHR35889">
    <property type="entry name" value="CYCLOINULO-OLIGOSACCHARIDE FRUCTANOTRANSFERASE-RELATED"/>
    <property type="match status" value="1"/>
</dbReference>
<dbReference type="Proteomes" id="UP000238322">
    <property type="component" value="Unassembled WGS sequence"/>
</dbReference>